<proteinExistence type="predicted"/>
<dbReference type="InterPro" id="IPR012910">
    <property type="entry name" value="Plug_dom"/>
</dbReference>
<feature type="domain" description="TonB-dependent receptor plug" evidence="1">
    <location>
        <begin position="2"/>
        <end position="43"/>
    </location>
</feature>
<dbReference type="InterPro" id="IPR023997">
    <property type="entry name" value="TonB-dep_OMP_SusC/RagA_CS"/>
</dbReference>
<dbReference type="InterPro" id="IPR039426">
    <property type="entry name" value="TonB-dep_rcpt-like"/>
</dbReference>
<name>K1TTC9_9ZZZZ</name>
<dbReference type="InterPro" id="IPR037066">
    <property type="entry name" value="Plug_dom_sf"/>
</dbReference>
<dbReference type="SUPFAM" id="SSF56935">
    <property type="entry name" value="Porins"/>
    <property type="match status" value="1"/>
</dbReference>
<sequence length="209" mass="23058">PLFIIDGLPGSYDDISPNDIESIDVLKDASSTAIYGSAGANGVIIITTKRGAKSSKTRVNFDAYYGWSGSPEYKSGMTGDEWVNYYTEAYKYKNGVAPASVSDLFGGNQDYVDAYNAGKWIDWVDQAMDNKATTQKYSLSIQGGTDKTNVYASLVYNRDQGLLSNEKLNKYSVRLNIDQKVFDWFKAGVSTNLNYSIRNRGDNKTFTGA</sequence>
<organism evidence="2">
    <name type="scientific">human gut metagenome</name>
    <dbReference type="NCBI Taxonomy" id="408170"/>
    <lineage>
        <taxon>unclassified sequences</taxon>
        <taxon>metagenomes</taxon>
        <taxon>organismal metagenomes</taxon>
    </lineage>
</organism>
<dbReference type="EMBL" id="AJWZ01001691">
    <property type="protein sequence ID" value="EKC73043.1"/>
    <property type="molecule type" value="Genomic_DNA"/>
</dbReference>
<dbReference type="PROSITE" id="PS52016">
    <property type="entry name" value="TONB_DEPENDENT_REC_3"/>
    <property type="match status" value="1"/>
</dbReference>
<keyword evidence="2" id="KW-0675">Receptor</keyword>
<dbReference type="Gene3D" id="2.170.130.10">
    <property type="entry name" value="TonB-dependent receptor, plug domain"/>
    <property type="match status" value="1"/>
</dbReference>
<accession>K1TTC9</accession>
<reference evidence="2" key="1">
    <citation type="journal article" date="2013" name="Environ. Microbiol.">
        <title>Microbiota from the distal guts of lean and obese adolescents exhibit partial functional redundancy besides clear differences in community structure.</title>
        <authorList>
            <person name="Ferrer M."/>
            <person name="Ruiz A."/>
            <person name="Lanza F."/>
            <person name="Haange S.B."/>
            <person name="Oberbach A."/>
            <person name="Till H."/>
            <person name="Bargiela R."/>
            <person name="Campoy C."/>
            <person name="Segura M.T."/>
            <person name="Richter M."/>
            <person name="von Bergen M."/>
            <person name="Seifert J."/>
            <person name="Suarez A."/>
        </authorList>
    </citation>
    <scope>NUCLEOTIDE SEQUENCE</scope>
</reference>
<dbReference type="NCBIfam" id="TIGR04057">
    <property type="entry name" value="SusC_RagA_signa"/>
    <property type="match status" value="1"/>
</dbReference>
<evidence type="ECO:0000259" key="1">
    <source>
        <dbReference type="Pfam" id="PF07715"/>
    </source>
</evidence>
<comment type="caution">
    <text evidence="2">The sequence shown here is derived from an EMBL/GenBank/DDBJ whole genome shotgun (WGS) entry which is preliminary data.</text>
</comment>
<gene>
    <name evidence="2" type="ORF">OBE_02591</name>
</gene>
<feature type="non-terminal residue" evidence="2">
    <location>
        <position position="1"/>
    </location>
</feature>
<evidence type="ECO:0000313" key="2">
    <source>
        <dbReference type="EMBL" id="EKC73043.1"/>
    </source>
</evidence>
<dbReference type="AlphaFoldDB" id="K1TTC9"/>
<feature type="non-terminal residue" evidence="2">
    <location>
        <position position="209"/>
    </location>
</feature>
<dbReference type="Pfam" id="PF07715">
    <property type="entry name" value="Plug"/>
    <property type="match status" value="1"/>
</dbReference>
<protein>
    <submittedName>
        <fullName evidence="2">Protein containing TonB-dependent receptor, plug domain protein</fullName>
    </submittedName>
</protein>